<evidence type="ECO:0000259" key="2">
    <source>
        <dbReference type="PROSITE" id="PS50110"/>
    </source>
</evidence>
<dbReference type="SMART" id="SM00448">
    <property type="entry name" value="REC"/>
    <property type="match status" value="1"/>
</dbReference>
<sequence>MDCIAIDDEPLALDVIEYHSERIPFININSVFTDAFKALDYLQCNAVNLVFMDISMPDISGLQLIKSLPDPPMVIFTTAFSNYAAESYEVNAVDYLIKPIEFDRFLIACNKANAIYKREMNPENVPSGKFMIIKSGHESFKINFEDVQYIEAEGNLVNFVASDKKVVTRLSIKEVLKLLPKEQFIQVHRSFIISLSYLKKFENHQLIVADRSIPLGGIYKQQFIDLLNGNKTKSTS</sequence>
<dbReference type="InterPro" id="IPR001789">
    <property type="entry name" value="Sig_transdc_resp-reg_receiver"/>
</dbReference>
<dbReference type="OrthoDB" id="9787344at2"/>
<evidence type="ECO:0000259" key="3">
    <source>
        <dbReference type="PROSITE" id="PS50930"/>
    </source>
</evidence>
<dbReference type="PANTHER" id="PTHR37299">
    <property type="entry name" value="TRANSCRIPTIONAL REGULATOR-RELATED"/>
    <property type="match status" value="1"/>
</dbReference>
<feature type="domain" description="Response regulatory" evidence="2">
    <location>
        <begin position="2"/>
        <end position="113"/>
    </location>
</feature>
<dbReference type="GO" id="GO:0000156">
    <property type="term" value="F:phosphorelay response regulator activity"/>
    <property type="evidence" value="ECO:0007669"/>
    <property type="project" value="InterPro"/>
</dbReference>
<dbReference type="Gene3D" id="2.40.50.1020">
    <property type="entry name" value="LytTr DNA-binding domain"/>
    <property type="match status" value="1"/>
</dbReference>
<evidence type="ECO:0000313" key="4">
    <source>
        <dbReference type="EMBL" id="AOM79673.1"/>
    </source>
</evidence>
<dbReference type="KEGG" id="psty:BFS30_22440"/>
<dbReference type="InterPro" id="IPR046947">
    <property type="entry name" value="LytR-like"/>
</dbReference>
<name>A0A1D7QM31_9SPHI</name>
<evidence type="ECO:0008006" key="6">
    <source>
        <dbReference type="Google" id="ProtNLM"/>
    </source>
</evidence>
<keyword evidence="1" id="KW-0597">Phosphoprotein</keyword>
<feature type="modified residue" description="4-aspartylphosphate" evidence="1">
    <location>
        <position position="53"/>
    </location>
</feature>
<organism evidence="4 5">
    <name type="scientific">Pedobacter steynii</name>
    <dbReference type="NCBI Taxonomy" id="430522"/>
    <lineage>
        <taxon>Bacteria</taxon>
        <taxon>Pseudomonadati</taxon>
        <taxon>Bacteroidota</taxon>
        <taxon>Sphingobacteriia</taxon>
        <taxon>Sphingobacteriales</taxon>
        <taxon>Sphingobacteriaceae</taxon>
        <taxon>Pedobacter</taxon>
    </lineage>
</organism>
<dbReference type="Pfam" id="PF04397">
    <property type="entry name" value="LytTR"/>
    <property type="match status" value="1"/>
</dbReference>
<dbReference type="SMART" id="SM00850">
    <property type="entry name" value="LytTR"/>
    <property type="match status" value="1"/>
</dbReference>
<dbReference type="RefSeq" id="WP_069381335.1">
    <property type="nucleotide sequence ID" value="NZ_CP017141.1"/>
</dbReference>
<dbReference type="PROSITE" id="PS50930">
    <property type="entry name" value="HTH_LYTTR"/>
    <property type="match status" value="1"/>
</dbReference>
<dbReference type="Pfam" id="PF00072">
    <property type="entry name" value="Response_reg"/>
    <property type="match status" value="1"/>
</dbReference>
<dbReference type="PANTHER" id="PTHR37299:SF1">
    <property type="entry name" value="STAGE 0 SPORULATION PROTEIN A HOMOLOG"/>
    <property type="match status" value="1"/>
</dbReference>
<feature type="domain" description="HTH LytTR-type" evidence="3">
    <location>
        <begin position="131"/>
        <end position="202"/>
    </location>
</feature>
<dbReference type="EMBL" id="CP017141">
    <property type="protein sequence ID" value="AOM79673.1"/>
    <property type="molecule type" value="Genomic_DNA"/>
</dbReference>
<proteinExistence type="predicted"/>
<dbReference type="InterPro" id="IPR007492">
    <property type="entry name" value="LytTR_DNA-bd_dom"/>
</dbReference>
<reference evidence="4 5" key="1">
    <citation type="submission" date="2016-08" db="EMBL/GenBank/DDBJ databases">
        <authorList>
            <person name="Seilhamer J.J."/>
        </authorList>
    </citation>
    <scope>NUCLEOTIDE SEQUENCE [LARGE SCALE GENOMIC DNA]</scope>
    <source>
        <strain evidence="4 5">DX4</strain>
    </source>
</reference>
<gene>
    <name evidence="4" type="ORF">BFS30_22440</name>
</gene>
<dbReference type="AlphaFoldDB" id="A0A1D7QM31"/>
<dbReference type="SUPFAM" id="SSF52172">
    <property type="entry name" value="CheY-like"/>
    <property type="match status" value="1"/>
</dbReference>
<evidence type="ECO:0000256" key="1">
    <source>
        <dbReference type="PROSITE-ProRule" id="PRU00169"/>
    </source>
</evidence>
<dbReference type="Gene3D" id="3.40.50.2300">
    <property type="match status" value="1"/>
</dbReference>
<dbReference type="PROSITE" id="PS50110">
    <property type="entry name" value="RESPONSE_REGULATORY"/>
    <property type="match status" value="1"/>
</dbReference>
<dbReference type="Proteomes" id="UP000094313">
    <property type="component" value="Chromosome"/>
</dbReference>
<dbReference type="InterPro" id="IPR011006">
    <property type="entry name" value="CheY-like_superfamily"/>
</dbReference>
<keyword evidence="5" id="KW-1185">Reference proteome</keyword>
<protein>
    <recommendedName>
        <fullName evidence="6">DNA-binding response regulator</fullName>
    </recommendedName>
</protein>
<evidence type="ECO:0000313" key="5">
    <source>
        <dbReference type="Proteomes" id="UP000094313"/>
    </source>
</evidence>
<dbReference type="GO" id="GO:0003677">
    <property type="term" value="F:DNA binding"/>
    <property type="evidence" value="ECO:0007669"/>
    <property type="project" value="InterPro"/>
</dbReference>
<accession>A0A1D7QM31</accession>